<dbReference type="eggNOG" id="ENOG5032SZJ">
    <property type="taxonomic scope" value="Bacteria"/>
</dbReference>
<dbReference type="NCBIfam" id="TIGR01560">
    <property type="entry name" value="put_DNA_pack"/>
    <property type="match status" value="1"/>
</dbReference>
<evidence type="ECO:0000313" key="1">
    <source>
        <dbReference type="EMBL" id="AEV24618.1"/>
    </source>
</evidence>
<dbReference type="InterPro" id="IPR011738">
    <property type="entry name" value="Phage_CHP"/>
</dbReference>
<dbReference type="Gene3D" id="1.10.3230.30">
    <property type="entry name" value="Phage gp6-like head-tail connector protein"/>
    <property type="match status" value="1"/>
</dbReference>
<gene>
    <name evidence="1" type="ordered locus">Dsui_0198</name>
</gene>
<dbReference type="InterPro" id="IPR056472">
    <property type="entry name" value="HCP"/>
</dbReference>
<evidence type="ECO:0008006" key="3">
    <source>
        <dbReference type="Google" id="ProtNLM"/>
    </source>
</evidence>
<dbReference type="RefSeq" id="WP_014235320.1">
    <property type="nucleotide sequence ID" value="NC_016616.1"/>
</dbReference>
<dbReference type="CDD" id="cd08054">
    <property type="entry name" value="gp6"/>
    <property type="match status" value="1"/>
</dbReference>
<dbReference type="OrthoDB" id="8590732at2"/>
<protein>
    <recommendedName>
        <fullName evidence="3">Phage gp6-like head-tail connector protein</fullName>
    </recommendedName>
</protein>
<dbReference type="InterPro" id="IPR006450">
    <property type="entry name" value="Phage_HK97_gp6-like"/>
</dbReference>
<dbReference type="STRING" id="640081.Dsui_0198"/>
<accession>G8QMN8</accession>
<organism evidence="1 2">
    <name type="scientific">Azospira oryzae (strain ATCC BAA-33 / DSM 13638 / PS)</name>
    <name type="common">Dechlorosoma suillum</name>
    <dbReference type="NCBI Taxonomy" id="640081"/>
    <lineage>
        <taxon>Bacteria</taxon>
        <taxon>Pseudomonadati</taxon>
        <taxon>Pseudomonadota</taxon>
        <taxon>Betaproteobacteria</taxon>
        <taxon>Rhodocyclales</taxon>
        <taxon>Rhodocyclaceae</taxon>
        <taxon>Azospira</taxon>
    </lineage>
</organism>
<name>G8QMN8_AZOOP</name>
<dbReference type="Proteomes" id="UP000005633">
    <property type="component" value="Chromosome"/>
</dbReference>
<dbReference type="NCBIfam" id="TIGR02215">
    <property type="entry name" value="phage_chp_gp8"/>
    <property type="match status" value="1"/>
</dbReference>
<proteinExistence type="predicted"/>
<evidence type="ECO:0000313" key="2">
    <source>
        <dbReference type="Proteomes" id="UP000005633"/>
    </source>
</evidence>
<sequence>MADLTTLANVKAWMGLKTADDDALLSRLITAVSAYIETWTNRTFAQQTYDEVRDGTGCARMMFADFPVTAVSSVVVDGRAIPLAVAAGDQGYRFDTTGVVLAGYVFTRGVGNVQLSYTAGYATTPPDIEQACIELVSLRYKERDRIGHQSKSLAGETVSFMIRDFPDSVRTILGNYRKVLPL</sequence>
<dbReference type="EMBL" id="CP003153">
    <property type="protein sequence ID" value="AEV24618.1"/>
    <property type="molecule type" value="Genomic_DNA"/>
</dbReference>
<reference evidence="1 2" key="1">
    <citation type="journal article" date="2012" name="J. Bacteriol.">
        <title>Complete genome sequence of the anaerobic perchlorate-reducing bacterium Azospira suillum strain PS.</title>
        <authorList>
            <person name="Byrne-Bailey K.G."/>
            <person name="Coates J.D."/>
        </authorList>
    </citation>
    <scope>NUCLEOTIDE SEQUENCE [LARGE SCALE GENOMIC DNA]</scope>
    <source>
        <strain evidence="2">ATCC BAA-33 / DSM 13638 / PS</strain>
    </source>
</reference>
<dbReference type="HOGENOM" id="CLU_1479216_0_0_4"/>
<dbReference type="AlphaFoldDB" id="G8QMN8"/>
<dbReference type="KEGG" id="dsu:Dsui_0198"/>
<dbReference type="Pfam" id="PF24163">
    <property type="entry name" value="HCP"/>
    <property type="match status" value="1"/>
</dbReference>